<evidence type="ECO:0008006" key="7">
    <source>
        <dbReference type="Google" id="ProtNLM"/>
    </source>
</evidence>
<dbReference type="GO" id="GO:0008234">
    <property type="term" value="F:cysteine-type peptidase activity"/>
    <property type="evidence" value="ECO:0007669"/>
    <property type="project" value="InterPro"/>
</dbReference>
<dbReference type="InterPro" id="IPR029030">
    <property type="entry name" value="Caspase-like_dom_sf"/>
</dbReference>
<dbReference type="Gene3D" id="2.60.40.10">
    <property type="entry name" value="Immunoglobulins"/>
    <property type="match status" value="1"/>
</dbReference>
<dbReference type="GO" id="GO:0006508">
    <property type="term" value="P:proteolysis"/>
    <property type="evidence" value="ECO:0007669"/>
    <property type="project" value="InterPro"/>
</dbReference>
<dbReference type="Proteomes" id="UP000321721">
    <property type="component" value="Unassembled WGS sequence"/>
</dbReference>
<dbReference type="SUPFAM" id="SSF52129">
    <property type="entry name" value="Caspase-like"/>
    <property type="match status" value="1"/>
</dbReference>
<reference evidence="5 6" key="1">
    <citation type="submission" date="2019-08" db="EMBL/GenBank/DDBJ databases">
        <title>Genome of Vicingus serpentipes NCIMB 15042.</title>
        <authorList>
            <person name="Bowman J.P."/>
        </authorList>
    </citation>
    <scope>NUCLEOTIDE SEQUENCE [LARGE SCALE GENOMIC DNA]</scope>
    <source>
        <strain evidence="5 6">NCIMB 15042</strain>
    </source>
</reference>
<dbReference type="EMBL" id="VOOS01000006">
    <property type="protein sequence ID" value="TXB64020.1"/>
    <property type="molecule type" value="Genomic_DNA"/>
</dbReference>
<dbReference type="InterPro" id="IPR011635">
    <property type="entry name" value="CARDB"/>
</dbReference>
<evidence type="ECO:0000259" key="3">
    <source>
        <dbReference type="Pfam" id="PF01364"/>
    </source>
</evidence>
<dbReference type="Gene3D" id="3.40.50.10390">
    <property type="entry name" value="Gingipain r, domain 1"/>
    <property type="match status" value="1"/>
</dbReference>
<dbReference type="InterPro" id="IPR013783">
    <property type="entry name" value="Ig-like_fold"/>
</dbReference>
<keyword evidence="2" id="KW-1133">Transmembrane helix</keyword>
<name>A0A5C6RQS2_9FLAO</name>
<keyword evidence="2" id="KW-0472">Membrane</keyword>
<keyword evidence="2" id="KW-0812">Transmembrane</keyword>
<evidence type="ECO:0000313" key="5">
    <source>
        <dbReference type="EMBL" id="TXB64020.1"/>
    </source>
</evidence>
<sequence length="1670" mass="187475">MKKVNSYYIILLLMLSSFGLFAQPYYNNWINYSQQYYKFKIAETGLFRIDATSLINAGIPIASIDPRNIQIFGRGQEIPLYIEGENDGVFDVNDFIEFYAQHNDGWFDEDFYGGSSNHPNPYYSLINDTAAYFITWNNSITNSRVILENDTNYLSYTPKQFFTKQYIEDYHSSYFTGKTLVIGGASENLFGYDPTEGWFDNVFSLGQTRTKTIATPNIYDNGLTANIAAVVLGASNYAPVINDHHLQVQLGSQVLDTIYEGYEKIDISFSIPTSEINLSNNVSFKSINDLGSTVDRQTIAYVKFEYPHSVDLNGANLFDNLFVEDDLGQPKSYYQFSNLSGSGNIVFYDLTNQKRIKVNQSGGTYNCLIPNSGNQKKCIIGFASEIDTVSFIEPVNGSGFFTDYNSINLDTAFIIITHPKLLNEANNYAAYRLTNFNNPENAVVFNIEELYDQFAYGIEQHPYAIRGFVDFILDNWTSTPKYLFLLGKSVKSTSTRNSSLNFEKNLVPSFGHPASDMMLTAGLNGTIHQSPIPMGRLAALSETEVQWYLNKIVDYENPIPNPLTSPNGETDWMKKVLHFAGGQSISDANLFMAYLNGFKNTLEDTLFGGDVYSFAKSTSAPIQISMTDSINQFIANGVSLMTFFGHASATGGFDQNIDEAANWPEQNGKYPFLLGNACLAGDIHLPTANSISEDYVLIEDKGVIGFLASVDFGLSSYLNSYSSEFYKNLSYKNYGGSVGEHIKNTIEYVQGAGSNIYVTSTVLGMTLHGDPSVVINSFPKPDYMINQNSVYFTPSVVTSDLDSFEVNIVIANLGRSTNSNIIVELTRIFPNSSFNDTIYLKTIPGVDYKDTITFTLPVDVIRGLGTNTFSVYVDALNQVDEIHETNNQVTTQLNILSGEIIPIFPYKYAIVPNQNLTLTASTALPFEPSKNYRFEVDTTDYFNSPLKQSTIINQSGGIISWSPSLLQNMSDSTVYFWRVGKDSVDATGYGWRKMSFQYIKDKSGWGQAHFFQFEPDEFQFLKHNRSTRRFEFVPNIKELKVTTKVANGLSEFWDIGYKIDGFTIGNNGWLASSSIHVAVMDSLSVDYWRSDERDFGHVNYGITKPGFFIFRQNDPVQMTALANMLNDSIPQNNYVAIWSFYSTGFSSYATLPNDVRTAFQNLGAINLPAIQDSLAFILFAQKGNPASAIEIIADSTEQDYMTLNKTITTTSNYANIYSETFGPATSWDSLSWRVNNLEYPSKDSSILNVFGVDNAGNETLLINNLPTDSSDILINDNVDASVYPYLRLNAFLSDDSLYTAPQLNRWQVTYADIPEAALDPKIYFQFYNDTVQEGENIQLSIVIKNISDVDMDSLLISFSVLDRNNNIHTLPYPRQKPLLVDSVIIASIQFSTIGFQGLNKLLVDVNPNNDQLEKYHFNNVAEIPFYVGRDNVNPILDVTFDGVHILNGDIVSPKSEIVIELTDENQYLALDDTTDYSVYLTRPSDGEKRIYFNQSGVQKMSFIPASLPKNKSKIIFPGDFPVDGTYKLRVQANDKSDNQSGRVDYTIDFEVVNQSSITNILNYPNPFSTATKFVFTLTGSEIPTVFKIQIMTITGKVVREIHKDEFGPIRIGRNISEFTWDGTDTYGDRLANGLYLYKVFTKIDSDNIDHRDTSADNYFKKGLGKMYLFR</sequence>
<protein>
    <recommendedName>
        <fullName evidence="7">Gingipain domain-containing protein</fullName>
    </recommendedName>
</protein>
<keyword evidence="6" id="KW-1185">Reference proteome</keyword>
<dbReference type="Pfam" id="PF07705">
    <property type="entry name" value="CARDB"/>
    <property type="match status" value="1"/>
</dbReference>
<gene>
    <name evidence="5" type="ORF">FRY74_12265</name>
</gene>
<proteinExistence type="predicted"/>
<accession>A0A5C6RQS2</accession>
<dbReference type="OrthoDB" id="9757650at2"/>
<dbReference type="Gene3D" id="2.60.40.4070">
    <property type="match status" value="1"/>
</dbReference>
<comment type="caution">
    <text evidence="5">The sequence shown here is derived from an EMBL/GenBank/DDBJ whole genome shotgun (WGS) entry which is preliminary data.</text>
</comment>
<evidence type="ECO:0000256" key="1">
    <source>
        <dbReference type="ARBA" id="ARBA00022729"/>
    </source>
</evidence>
<dbReference type="RefSeq" id="WP_147102024.1">
    <property type="nucleotide sequence ID" value="NZ_VOOS01000006.1"/>
</dbReference>
<organism evidence="5 6">
    <name type="scientific">Vicingus serpentipes</name>
    <dbReference type="NCBI Taxonomy" id="1926625"/>
    <lineage>
        <taxon>Bacteria</taxon>
        <taxon>Pseudomonadati</taxon>
        <taxon>Bacteroidota</taxon>
        <taxon>Flavobacteriia</taxon>
        <taxon>Flavobacteriales</taxon>
        <taxon>Vicingaceae</taxon>
        <taxon>Vicingus</taxon>
    </lineage>
</organism>
<evidence type="ECO:0000259" key="4">
    <source>
        <dbReference type="Pfam" id="PF07705"/>
    </source>
</evidence>
<feature type="domain" description="Gingipain" evidence="3">
    <location>
        <begin position="413"/>
        <end position="773"/>
    </location>
</feature>
<dbReference type="Gene3D" id="3.40.50.1460">
    <property type="match status" value="1"/>
</dbReference>
<keyword evidence="1" id="KW-0732">Signal</keyword>
<evidence type="ECO:0000313" key="6">
    <source>
        <dbReference type="Proteomes" id="UP000321721"/>
    </source>
</evidence>
<dbReference type="InterPro" id="IPR001769">
    <property type="entry name" value="Gingipain"/>
</dbReference>
<feature type="domain" description="CARDB" evidence="4">
    <location>
        <begin position="781"/>
        <end position="890"/>
    </location>
</feature>
<dbReference type="InterPro" id="IPR029031">
    <property type="entry name" value="Gingipain_N_sf"/>
</dbReference>
<evidence type="ECO:0000256" key="2">
    <source>
        <dbReference type="SAM" id="Phobius"/>
    </source>
</evidence>
<feature type="transmembrane region" description="Helical" evidence="2">
    <location>
        <begin position="7"/>
        <end position="26"/>
    </location>
</feature>
<dbReference type="Pfam" id="PF01364">
    <property type="entry name" value="Peptidase_C25"/>
    <property type="match status" value="1"/>
</dbReference>